<dbReference type="Proteomes" id="UP001168098">
    <property type="component" value="Unassembled WGS sequence"/>
</dbReference>
<organism evidence="8 9">
    <name type="scientific">Vitis rotundifolia</name>
    <name type="common">Muscadine grape</name>
    <dbReference type="NCBI Taxonomy" id="103349"/>
    <lineage>
        <taxon>Eukaryota</taxon>
        <taxon>Viridiplantae</taxon>
        <taxon>Streptophyta</taxon>
        <taxon>Embryophyta</taxon>
        <taxon>Tracheophyta</taxon>
        <taxon>Spermatophyta</taxon>
        <taxon>Magnoliopsida</taxon>
        <taxon>eudicotyledons</taxon>
        <taxon>Gunneridae</taxon>
        <taxon>Pentapetalae</taxon>
        <taxon>rosids</taxon>
        <taxon>Vitales</taxon>
        <taxon>Vitaceae</taxon>
        <taxon>Viteae</taxon>
        <taxon>Vitis</taxon>
    </lineage>
</organism>
<sequence>MAAVTPSWQSAQFHSSSHVDDTNCSHPLRFMHKRPTPTNFQSRNKTIAPDPFKLINPNIKPPPQAQSKYTGHKKKKKKKKKKKMDLRSMGLDSSMQAALQDMLDMYKEPEPDAKSRTYVRDRKAMVATQADVKEYPNSYVFLVDMPGLKADKIKVYIEDENVLVVQGERKKDMDEKDMKELVKYLKMERRIGKFLKNFVLPANANTEATSAVYKNGVLIVTIDKNPPPETKKAKKIEVRIG</sequence>
<feature type="region of interest" description="Disordered" evidence="6">
    <location>
        <begin position="50"/>
        <end position="88"/>
    </location>
</feature>
<evidence type="ECO:0000256" key="3">
    <source>
        <dbReference type="ARBA" id="ARBA00023016"/>
    </source>
</evidence>
<gene>
    <name evidence="8" type="ORF">PVL29_004020</name>
</gene>
<feature type="compositionally biased region" description="Basic residues" evidence="6">
    <location>
        <begin position="70"/>
        <end position="84"/>
    </location>
</feature>
<proteinExistence type="inferred from homology"/>
<feature type="compositionally biased region" description="Polar residues" evidence="6">
    <location>
        <begin position="1"/>
        <end position="16"/>
    </location>
</feature>
<evidence type="ECO:0000256" key="6">
    <source>
        <dbReference type="SAM" id="MobiDB-lite"/>
    </source>
</evidence>
<dbReference type="AlphaFoldDB" id="A0AA39A917"/>
<dbReference type="SUPFAM" id="SSF49764">
    <property type="entry name" value="HSP20-like chaperones"/>
    <property type="match status" value="1"/>
</dbReference>
<dbReference type="PANTHER" id="PTHR11527">
    <property type="entry name" value="HEAT-SHOCK PROTEIN 20 FAMILY MEMBER"/>
    <property type="match status" value="1"/>
</dbReference>
<feature type="region of interest" description="Disordered" evidence="6">
    <location>
        <begin position="1"/>
        <end position="22"/>
    </location>
</feature>
<name>A0AA39A917_VITRO</name>
<dbReference type="EMBL" id="JARBHA010000004">
    <property type="protein sequence ID" value="KAJ9702074.1"/>
    <property type="molecule type" value="Genomic_DNA"/>
</dbReference>
<dbReference type="InterPro" id="IPR031107">
    <property type="entry name" value="Small_HSP"/>
</dbReference>
<dbReference type="CDD" id="cd06464">
    <property type="entry name" value="ACD_sHsps-like"/>
    <property type="match status" value="1"/>
</dbReference>
<protein>
    <recommendedName>
        <fullName evidence="7">SHSP domain-containing protein</fullName>
    </recommendedName>
</protein>
<dbReference type="Gene3D" id="2.60.40.790">
    <property type="match status" value="1"/>
</dbReference>
<evidence type="ECO:0000256" key="5">
    <source>
        <dbReference type="RuleBase" id="RU003616"/>
    </source>
</evidence>
<evidence type="ECO:0000313" key="8">
    <source>
        <dbReference type="EMBL" id="KAJ9702074.1"/>
    </source>
</evidence>
<evidence type="ECO:0000313" key="9">
    <source>
        <dbReference type="Proteomes" id="UP001168098"/>
    </source>
</evidence>
<dbReference type="GO" id="GO:0006950">
    <property type="term" value="P:response to stress"/>
    <property type="evidence" value="ECO:0007669"/>
    <property type="project" value="UniProtKB-ARBA"/>
</dbReference>
<keyword evidence="9" id="KW-1185">Reference proteome</keyword>
<reference evidence="8 9" key="1">
    <citation type="journal article" date="2023" name="BMC Biotechnol.">
        <title>Vitis rotundifolia cv Carlos genome sequencing.</title>
        <authorList>
            <person name="Huff M."/>
            <person name="Hulse-Kemp A."/>
            <person name="Scheffler B."/>
            <person name="Youngblood R."/>
            <person name="Simpson S."/>
            <person name="Babiker E."/>
            <person name="Staton M."/>
        </authorList>
    </citation>
    <scope>NUCLEOTIDE SEQUENCE [LARGE SCALE GENOMIC DNA]</scope>
    <source>
        <tissue evidence="8">Leaf</tissue>
    </source>
</reference>
<dbReference type="PROSITE" id="PS01031">
    <property type="entry name" value="SHSP"/>
    <property type="match status" value="1"/>
</dbReference>
<accession>A0AA39A917</accession>
<dbReference type="Pfam" id="PF00011">
    <property type="entry name" value="HSP20"/>
    <property type="match status" value="1"/>
</dbReference>
<comment type="caution">
    <text evidence="8">The sequence shown here is derived from an EMBL/GenBank/DDBJ whole genome shotgun (WGS) entry which is preliminary data.</text>
</comment>
<keyword evidence="2" id="KW-0963">Cytoplasm</keyword>
<feature type="domain" description="SHSP" evidence="7">
    <location>
        <begin position="121"/>
        <end position="239"/>
    </location>
</feature>
<keyword evidence="3" id="KW-0346">Stress response</keyword>
<comment type="similarity">
    <text evidence="4 5">Belongs to the small heat shock protein (HSP20) family.</text>
</comment>
<comment type="subcellular location">
    <subcellularLocation>
        <location evidence="1">Cytoplasm</location>
    </subcellularLocation>
</comment>
<evidence type="ECO:0000256" key="2">
    <source>
        <dbReference type="ARBA" id="ARBA00022490"/>
    </source>
</evidence>
<dbReference type="GO" id="GO:0005737">
    <property type="term" value="C:cytoplasm"/>
    <property type="evidence" value="ECO:0007669"/>
    <property type="project" value="UniProtKB-SubCell"/>
</dbReference>
<dbReference type="InterPro" id="IPR002068">
    <property type="entry name" value="A-crystallin/Hsp20_dom"/>
</dbReference>
<dbReference type="FunFam" id="2.60.40.790:FF:000010">
    <property type="entry name" value="17.3 kDa class II heat shock protein-like"/>
    <property type="match status" value="1"/>
</dbReference>
<evidence type="ECO:0000259" key="7">
    <source>
        <dbReference type="PROSITE" id="PS01031"/>
    </source>
</evidence>
<evidence type="ECO:0000256" key="4">
    <source>
        <dbReference type="PROSITE-ProRule" id="PRU00285"/>
    </source>
</evidence>
<dbReference type="InterPro" id="IPR008978">
    <property type="entry name" value="HSP20-like_chaperone"/>
</dbReference>
<evidence type="ECO:0000256" key="1">
    <source>
        <dbReference type="ARBA" id="ARBA00004496"/>
    </source>
</evidence>